<reference evidence="1 2" key="1">
    <citation type="submission" date="2017-07" db="EMBL/GenBank/DDBJ databases">
        <title>Genomes of Fischerella (Mastigocladus) sp. strains.</title>
        <authorList>
            <person name="Miller S.R."/>
        </authorList>
    </citation>
    <scope>NUCLEOTIDE SEQUENCE [LARGE SCALE GENOMIC DNA]</scope>
    <source>
        <strain evidence="1 2">CCMEE 5268</strain>
    </source>
</reference>
<gene>
    <name evidence="1" type="ORF">CEN50_15435</name>
</gene>
<evidence type="ECO:0000313" key="2">
    <source>
        <dbReference type="Proteomes" id="UP000235025"/>
    </source>
</evidence>
<evidence type="ECO:0000313" key="1">
    <source>
        <dbReference type="EMBL" id="PLZ97321.1"/>
    </source>
</evidence>
<dbReference type="EMBL" id="NMQA01000181">
    <property type="protein sequence ID" value="PLZ97321.1"/>
    <property type="molecule type" value="Genomic_DNA"/>
</dbReference>
<dbReference type="AlphaFoldDB" id="A0A2N6KEA5"/>
<proteinExistence type="predicted"/>
<organism evidence="1 2">
    <name type="scientific">Fischerella thermalis CCMEE 5268</name>
    <dbReference type="NCBI Taxonomy" id="2019662"/>
    <lineage>
        <taxon>Bacteria</taxon>
        <taxon>Bacillati</taxon>
        <taxon>Cyanobacteriota</taxon>
        <taxon>Cyanophyceae</taxon>
        <taxon>Nostocales</taxon>
        <taxon>Hapalosiphonaceae</taxon>
        <taxon>Fischerella</taxon>
    </lineage>
</organism>
<dbReference type="Proteomes" id="UP000235025">
    <property type="component" value="Unassembled WGS sequence"/>
</dbReference>
<comment type="caution">
    <text evidence="1">The sequence shown here is derived from an EMBL/GenBank/DDBJ whole genome shotgun (WGS) entry which is preliminary data.</text>
</comment>
<name>A0A2N6KEA5_9CYAN</name>
<protein>
    <submittedName>
        <fullName evidence="1">Uncharacterized protein</fullName>
    </submittedName>
</protein>
<accession>A0A2N6KEA5</accession>
<sequence length="66" mass="7781">MAKRKKSNLQCMKETLELKPDHYWESPPDYKIFVAGRGAVRFNVPQNWVFEPQEKSFKLSQTEPPV</sequence>